<reference evidence="2 3" key="1">
    <citation type="submission" date="2016-03" db="EMBL/GenBank/DDBJ databases">
        <title>Whole genome sequencing of Grifola frondosa 9006-11.</title>
        <authorList>
            <person name="Min B."/>
            <person name="Park H."/>
            <person name="Kim J.-G."/>
            <person name="Cho H."/>
            <person name="Oh Y.-L."/>
            <person name="Kong W.-S."/>
            <person name="Choi I.-G."/>
        </authorList>
    </citation>
    <scope>NUCLEOTIDE SEQUENCE [LARGE SCALE GENOMIC DNA]</scope>
    <source>
        <strain evidence="2 3">9006-11</strain>
    </source>
</reference>
<evidence type="ECO:0000256" key="1">
    <source>
        <dbReference type="SAM" id="MobiDB-lite"/>
    </source>
</evidence>
<accession>A0A1C7MR74</accession>
<keyword evidence="3" id="KW-1185">Reference proteome</keyword>
<dbReference type="AlphaFoldDB" id="A0A1C7MR74"/>
<evidence type="ECO:0000313" key="3">
    <source>
        <dbReference type="Proteomes" id="UP000092993"/>
    </source>
</evidence>
<feature type="compositionally biased region" description="Basic and acidic residues" evidence="1">
    <location>
        <begin position="82"/>
        <end position="92"/>
    </location>
</feature>
<dbReference type="EMBL" id="LUGG01000001">
    <property type="protein sequence ID" value="OBZ79362.1"/>
    <property type="molecule type" value="Genomic_DNA"/>
</dbReference>
<protein>
    <submittedName>
        <fullName evidence="2">Uncharacterized protein</fullName>
    </submittedName>
</protein>
<feature type="region of interest" description="Disordered" evidence="1">
    <location>
        <begin position="66"/>
        <end position="101"/>
    </location>
</feature>
<comment type="caution">
    <text evidence="2">The sequence shown here is derived from an EMBL/GenBank/DDBJ whole genome shotgun (WGS) entry which is preliminary data.</text>
</comment>
<sequence>MRDNVQAGREKLRWTVSIKATREHADGIETRHRRVSIDRSVVVRCNASYLPLVRCPTRSCHNAVSMNSDDKESTLSPTPDHNTAHHDVREDPPLELEDSTENLSIQSKLRTDSAWNSTRWHYGRYALPIFCCSAAFLLHLRARRSYPMVRSRRWTTVALAESYASLAFWWSCHMDMNEFREEAYRDEGLCDLHVYASAHQARRAGAAIIRGHQLDLRIVEGLNGDYSESDVAIDTYPSTDILPKYSQTSAAAISRHTTGMSASRSLPMAWTSSAGLKSTFEIPSIEGRDTYERDHGYVALHRARGLPCCAFRKTANWRVDGRVAEGFFIRLSALPSCPLLSAMVVSEDHN</sequence>
<name>A0A1C7MR74_GRIFR</name>
<proteinExistence type="predicted"/>
<gene>
    <name evidence="2" type="ORF">A0H81_00036</name>
</gene>
<evidence type="ECO:0000313" key="2">
    <source>
        <dbReference type="EMBL" id="OBZ79362.1"/>
    </source>
</evidence>
<dbReference type="Proteomes" id="UP000092993">
    <property type="component" value="Unassembled WGS sequence"/>
</dbReference>
<organism evidence="2 3">
    <name type="scientific">Grifola frondosa</name>
    <name type="common">Maitake</name>
    <name type="synonym">Polyporus frondosus</name>
    <dbReference type="NCBI Taxonomy" id="5627"/>
    <lineage>
        <taxon>Eukaryota</taxon>
        <taxon>Fungi</taxon>
        <taxon>Dikarya</taxon>
        <taxon>Basidiomycota</taxon>
        <taxon>Agaricomycotina</taxon>
        <taxon>Agaricomycetes</taxon>
        <taxon>Polyporales</taxon>
        <taxon>Grifolaceae</taxon>
        <taxon>Grifola</taxon>
    </lineage>
</organism>